<protein>
    <submittedName>
        <fullName evidence="2">Uncharacterized protein</fullName>
    </submittedName>
</protein>
<evidence type="ECO:0000256" key="1">
    <source>
        <dbReference type="SAM" id="SignalP"/>
    </source>
</evidence>
<evidence type="ECO:0000313" key="2">
    <source>
        <dbReference type="EMBL" id="CAD9275728.1"/>
    </source>
</evidence>
<dbReference type="EMBL" id="HBGK01008907">
    <property type="protein sequence ID" value="CAD9275728.1"/>
    <property type="molecule type" value="Transcribed_RNA"/>
</dbReference>
<organism evidence="2">
    <name type="scientific">Grammatophora oceanica</name>
    <dbReference type="NCBI Taxonomy" id="210454"/>
    <lineage>
        <taxon>Eukaryota</taxon>
        <taxon>Sar</taxon>
        <taxon>Stramenopiles</taxon>
        <taxon>Ochrophyta</taxon>
        <taxon>Bacillariophyta</taxon>
        <taxon>Fragilariophyceae</taxon>
        <taxon>Fragilariophycidae</taxon>
        <taxon>Rhabdonematales</taxon>
        <taxon>Grammatophoraceae</taxon>
        <taxon>Grammatophora</taxon>
    </lineage>
</organism>
<dbReference type="AlphaFoldDB" id="A0A7S1UQW6"/>
<accession>A0A7S1UQW6</accession>
<proteinExistence type="predicted"/>
<name>A0A7S1UQW6_9STRA</name>
<keyword evidence="1" id="KW-0732">Signal</keyword>
<gene>
    <name evidence="2" type="ORF">GOCE00092_LOCUS4636</name>
</gene>
<reference evidence="2" key="1">
    <citation type="submission" date="2021-01" db="EMBL/GenBank/DDBJ databases">
        <authorList>
            <person name="Corre E."/>
            <person name="Pelletier E."/>
            <person name="Niang G."/>
            <person name="Scheremetjew M."/>
            <person name="Finn R."/>
            <person name="Kale V."/>
            <person name="Holt S."/>
            <person name="Cochrane G."/>
            <person name="Meng A."/>
            <person name="Brown T."/>
            <person name="Cohen L."/>
        </authorList>
    </citation>
    <scope>NUCLEOTIDE SEQUENCE</scope>
    <source>
        <strain evidence="2">CCMP 410</strain>
    </source>
</reference>
<feature type="chain" id="PRO_5030587873" evidence="1">
    <location>
        <begin position="17"/>
        <end position="293"/>
    </location>
</feature>
<feature type="signal peptide" evidence="1">
    <location>
        <begin position="1"/>
        <end position="16"/>
    </location>
</feature>
<sequence>MFVALFQAFLLLSASATDEAESETHLRQNNKRQLKIETRNLPNTCEEVLFAVQCPGQRDAIYCWDQERKFSSVHCSYVSTSAGAEYWWPLLCMESPENAVDVVEEKGSHNVLGKGCGCEIGAKVCPDPSQSCQMYPKASEFIEDCSRCSTIPEGYYYIQDSEFGEYFYMEDKGYKFGKYRVRKEADDGQIYRGRFKWKVEHSDNDSTKLNIKNIKRGKWLSINATPRQDKKVKMTRGVEDKGTWTYTHSDVCNGFRLEMVDGLTYPFSDKVHNLNNPPGSNMGPAYNVSFIPI</sequence>